<keyword evidence="2" id="KW-0805">Transcription regulation</keyword>
<accession>A0A133XJF0</accession>
<dbReference type="InterPro" id="IPR036388">
    <property type="entry name" value="WH-like_DNA-bd_sf"/>
</dbReference>
<dbReference type="InterPro" id="IPR036390">
    <property type="entry name" value="WH_DNA-bd_sf"/>
</dbReference>
<dbReference type="GO" id="GO:0003677">
    <property type="term" value="F:DNA binding"/>
    <property type="evidence" value="ECO:0007669"/>
    <property type="project" value="UniProtKB-KW"/>
</dbReference>
<comment type="similarity">
    <text evidence="1">Belongs to the LysR transcriptional regulatory family.</text>
</comment>
<reference evidence="6 7" key="1">
    <citation type="submission" date="2015-12" db="EMBL/GenBank/DDBJ databases">
        <title>Nitrous oxide reduction kinetics distinguish bacteria harboring typical versus atypical NosZ.</title>
        <authorList>
            <person name="Yoon S."/>
            <person name="Nissen S."/>
            <person name="Park D."/>
            <person name="Sanford R.A."/>
            <person name="Loeffler F.E."/>
        </authorList>
    </citation>
    <scope>NUCLEOTIDE SEQUENCE [LARGE SCALE GENOMIC DNA]</scope>
    <source>
        <strain evidence="6 7">ATCC BAA-841</strain>
    </source>
</reference>
<name>A0A133XJF0_9RHOO</name>
<organism evidence="6 7">
    <name type="scientific">Dechloromonas denitrificans</name>
    <dbReference type="NCBI Taxonomy" id="281362"/>
    <lineage>
        <taxon>Bacteria</taxon>
        <taxon>Pseudomonadati</taxon>
        <taxon>Pseudomonadota</taxon>
        <taxon>Betaproteobacteria</taxon>
        <taxon>Rhodocyclales</taxon>
        <taxon>Azonexaceae</taxon>
        <taxon>Dechloromonas</taxon>
    </lineage>
</organism>
<dbReference type="Gene3D" id="3.40.190.290">
    <property type="match status" value="1"/>
</dbReference>
<proteinExistence type="inferred from homology"/>
<dbReference type="PANTHER" id="PTHR30537">
    <property type="entry name" value="HTH-TYPE TRANSCRIPTIONAL REGULATOR"/>
    <property type="match status" value="1"/>
</dbReference>
<dbReference type="InterPro" id="IPR005119">
    <property type="entry name" value="LysR_subst-bd"/>
</dbReference>
<evidence type="ECO:0000313" key="7">
    <source>
        <dbReference type="Proteomes" id="UP000070186"/>
    </source>
</evidence>
<evidence type="ECO:0000256" key="1">
    <source>
        <dbReference type="ARBA" id="ARBA00009437"/>
    </source>
</evidence>
<dbReference type="PRINTS" id="PR00039">
    <property type="entry name" value="HTHLYSR"/>
</dbReference>
<evidence type="ECO:0000256" key="2">
    <source>
        <dbReference type="ARBA" id="ARBA00023015"/>
    </source>
</evidence>
<dbReference type="PANTHER" id="PTHR30537:SF5">
    <property type="entry name" value="HTH-TYPE TRANSCRIPTIONAL ACTIVATOR TTDR-RELATED"/>
    <property type="match status" value="1"/>
</dbReference>
<dbReference type="CDD" id="cd08422">
    <property type="entry name" value="PBP2_CrgA_like"/>
    <property type="match status" value="1"/>
</dbReference>
<gene>
    <name evidence="6" type="ORF">AT959_10010</name>
</gene>
<dbReference type="FunFam" id="3.40.190.290:FF:000001">
    <property type="entry name" value="Transcriptional regulator, LysR family"/>
    <property type="match status" value="1"/>
</dbReference>
<evidence type="ECO:0000259" key="5">
    <source>
        <dbReference type="PROSITE" id="PS50931"/>
    </source>
</evidence>
<dbReference type="InterPro" id="IPR058163">
    <property type="entry name" value="LysR-type_TF_proteobact-type"/>
</dbReference>
<dbReference type="Pfam" id="PF03466">
    <property type="entry name" value="LysR_substrate"/>
    <property type="match status" value="1"/>
</dbReference>
<evidence type="ECO:0000256" key="4">
    <source>
        <dbReference type="ARBA" id="ARBA00023163"/>
    </source>
</evidence>
<sequence>MDRSAEMTAFVRSVDTGGFSAAARELDLTPSALSKLVTRLEDRLGARLLQRTTRRLHLTPEGEAFYLRARRILAEMDEAEAEVLQSASHPQGLLRLHCGSAFGMHQLAPAIPHFLERHPGVHLDITINDQPPAAVEEGIDLAIRIGQLDESSMVARRICNLERVICAAPSYLARYGTPRTPDDLHQHNCLWITSLPVLRRWPFDTDDGIRVVHIDGNVVANNAETVLQLTMAGVGITRLTDVIVGDAIQRGDLVPILTDWHHVEPVPLFATYPSGRHLSPKVRAMVDFLVERFAGTPWRSAA</sequence>
<dbReference type="FunFam" id="1.10.10.10:FF:000001">
    <property type="entry name" value="LysR family transcriptional regulator"/>
    <property type="match status" value="1"/>
</dbReference>
<dbReference type="RefSeq" id="WP_066882828.1">
    <property type="nucleotide sequence ID" value="NZ_LODL01000019.1"/>
</dbReference>
<keyword evidence="3" id="KW-0238">DNA-binding</keyword>
<dbReference type="AlphaFoldDB" id="A0A133XJF0"/>
<keyword evidence="4" id="KW-0804">Transcription</keyword>
<dbReference type="GO" id="GO:0003700">
    <property type="term" value="F:DNA-binding transcription factor activity"/>
    <property type="evidence" value="ECO:0007669"/>
    <property type="project" value="InterPro"/>
</dbReference>
<feature type="domain" description="HTH lysR-type" evidence="5">
    <location>
        <begin position="1"/>
        <end position="59"/>
    </location>
</feature>
<dbReference type="Gene3D" id="1.10.10.10">
    <property type="entry name" value="Winged helix-like DNA-binding domain superfamily/Winged helix DNA-binding domain"/>
    <property type="match status" value="1"/>
</dbReference>
<evidence type="ECO:0000256" key="3">
    <source>
        <dbReference type="ARBA" id="ARBA00023125"/>
    </source>
</evidence>
<protein>
    <submittedName>
        <fullName evidence="6">LysR family transcriptional regulator</fullName>
    </submittedName>
</protein>
<dbReference type="PROSITE" id="PS50931">
    <property type="entry name" value="HTH_LYSR"/>
    <property type="match status" value="1"/>
</dbReference>
<dbReference type="InterPro" id="IPR000847">
    <property type="entry name" value="LysR_HTH_N"/>
</dbReference>
<dbReference type="SUPFAM" id="SSF46785">
    <property type="entry name" value="Winged helix' DNA-binding domain"/>
    <property type="match status" value="1"/>
</dbReference>
<dbReference type="Pfam" id="PF00126">
    <property type="entry name" value="HTH_1"/>
    <property type="match status" value="1"/>
</dbReference>
<comment type="caution">
    <text evidence="6">The sequence shown here is derived from an EMBL/GenBank/DDBJ whole genome shotgun (WGS) entry which is preliminary data.</text>
</comment>
<keyword evidence="7" id="KW-1185">Reference proteome</keyword>
<dbReference type="Proteomes" id="UP000070186">
    <property type="component" value="Unassembled WGS sequence"/>
</dbReference>
<evidence type="ECO:0000313" key="6">
    <source>
        <dbReference type="EMBL" id="KXB31026.1"/>
    </source>
</evidence>
<dbReference type="EMBL" id="LODL01000019">
    <property type="protein sequence ID" value="KXB31026.1"/>
    <property type="molecule type" value="Genomic_DNA"/>
</dbReference>
<dbReference type="STRING" id="281362.AT959_10010"/>
<dbReference type="SUPFAM" id="SSF53850">
    <property type="entry name" value="Periplasmic binding protein-like II"/>
    <property type="match status" value="1"/>
</dbReference>